<feature type="compositionally biased region" description="Polar residues" evidence="1">
    <location>
        <begin position="97"/>
        <end position="111"/>
    </location>
</feature>
<gene>
    <name evidence="2" type="ORF">NE237_003253</name>
</gene>
<sequence>MAGTNGGMPTGLGDKASSGGKGYGRGSGGGISWSLGSTPAGDGGETYCFSVGRVHTRNSDEVANQLHQRDMVELPFMVVQSKGRFINESEGGVPNGLWNNNDRNQSGSRDSGASAFRGGRIQPAGNPFLGNGGNLDQGLMPQSHQVGMAMGSSTQAAMSTVMAMASISGNNDLGRQSASFLSQGELRGPDVIGRVWSV</sequence>
<name>A0A9Q0QSJ6_9MAGN</name>
<evidence type="ECO:0000313" key="3">
    <source>
        <dbReference type="Proteomes" id="UP001141806"/>
    </source>
</evidence>
<organism evidence="2 3">
    <name type="scientific">Protea cynaroides</name>
    <dbReference type="NCBI Taxonomy" id="273540"/>
    <lineage>
        <taxon>Eukaryota</taxon>
        <taxon>Viridiplantae</taxon>
        <taxon>Streptophyta</taxon>
        <taxon>Embryophyta</taxon>
        <taxon>Tracheophyta</taxon>
        <taxon>Spermatophyta</taxon>
        <taxon>Magnoliopsida</taxon>
        <taxon>Proteales</taxon>
        <taxon>Proteaceae</taxon>
        <taxon>Protea</taxon>
    </lineage>
</organism>
<reference evidence="2" key="1">
    <citation type="journal article" date="2023" name="Plant J.">
        <title>The genome of the king protea, Protea cynaroides.</title>
        <authorList>
            <person name="Chang J."/>
            <person name="Duong T.A."/>
            <person name="Schoeman C."/>
            <person name="Ma X."/>
            <person name="Roodt D."/>
            <person name="Barker N."/>
            <person name="Li Z."/>
            <person name="Van de Peer Y."/>
            <person name="Mizrachi E."/>
        </authorList>
    </citation>
    <scope>NUCLEOTIDE SEQUENCE</scope>
    <source>
        <tissue evidence="2">Young leaves</tissue>
    </source>
</reference>
<feature type="region of interest" description="Disordered" evidence="1">
    <location>
        <begin position="90"/>
        <end position="141"/>
    </location>
</feature>
<dbReference type="EMBL" id="JAMYWD010000005">
    <property type="protein sequence ID" value="KAJ4970154.1"/>
    <property type="molecule type" value="Genomic_DNA"/>
</dbReference>
<evidence type="ECO:0000256" key="1">
    <source>
        <dbReference type="SAM" id="MobiDB-lite"/>
    </source>
</evidence>
<evidence type="ECO:0000313" key="2">
    <source>
        <dbReference type="EMBL" id="KAJ4970154.1"/>
    </source>
</evidence>
<feature type="compositionally biased region" description="Gly residues" evidence="1">
    <location>
        <begin position="1"/>
        <end position="10"/>
    </location>
</feature>
<dbReference type="AlphaFoldDB" id="A0A9Q0QSJ6"/>
<dbReference type="Proteomes" id="UP001141806">
    <property type="component" value="Unassembled WGS sequence"/>
</dbReference>
<comment type="caution">
    <text evidence="2">The sequence shown here is derived from an EMBL/GenBank/DDBJ whole genome shotgun (WGS) entry which is preliminary data.</text>
</comment>
<accession>A0A9Q0QSJ6</accession>
<protein>
    <submittedName>
        <fullName evidence="2">Uncharacterized protein</fullName>
    </submittedName>
</protein>
<keyword evidence="3" id="KW-1185">Reference proteome</keyword>
<proteinExistence type="predicted"/>
<feature type="region of interest" description="Disordered" evidence="1">
    <location>
        <begin position="1"/>
        <end position="24"/>
    </location>
</feature>